<sequence>MWPDDQILSVSPKELERLYAHLPNITEAALGIGSVSGVSYLEHLLETRRALRSWLGTAAYRDLVESGGRSHDTFVRYDPFANTVSVVVGVLEEPHFYALGTKAINYGGLVAAFARKLVSIIDVDDVRFYAK</sequence>
<accession>A0AAQ4DFY9</accession>
<keyword evidence="2" id="KW-1185">Reference proteome</keyword>
<protein>
    <submittedName>
        <fullName evidence="1">Uncharacterized protein</fullName>
    </submittedName>
</protein>
<comment type="caution">
    <text evidence="1">The sequence shown here is derived from an EMBL/GenBank/DDBJ whole genome shotgun (WGS) entry which is preliminary data.</text>
</comment>
<proteinExistence type="predicted"/>
<dbReference type="AlphaFoldDB" id="A0AAQ4DFY9"/>
<organism evidence="1 2">
    <name type="scientific">Amblyomma americanum</name>
    <name type="common">Lone star tick</name>
    <dbReference type="NCBI Taxonomy" id="6943"/>
    <lineage>
        <taxon>Eukaryota</taxon>
        <taxon>Metazoa</taxon>
        <taxon>Ecdysozoa</taxon>
        <taxon>Arthropoda</taxon>
        <taxon>Chelicerata</taxon>
        <taxon>Arachnida</taxon>
        <taxon>Acari</taxon>
        <taxon>Parasitiformes</taxon>
        <taxon>Ixodida</taxon>
        <taxon>Ixodoidea</taxon>
        <taxon>Ixodidae</taxon>
        <taxon>Amblyomminae</taxon>
        <taxon>Amblyomma</taxon>
    </lineage>
</organism>
<evidence type="ECO:0000313" key="2">
    <source>
        <dbReference type="Proteomes" id="UP001321473"/>
    </source>
</evidence>
<name>A0AAQ4DFY9_AMBAM</name>
<gene>
    <name evidence="1" type="ORF">V5799_027354</name>
</gene>
<reference evidence="1 2" key="1">
    <citation type="journal article" date="2023" name="Arcadia Sci">
        <title>De novo assembly of a long-read Amblyomma americanum tick genome.</title>
        <authorList>
            <person name="Chou S."/>
            <person name="Poskanzer K.E."/>
            <person name="Rollins M."/>
            <person name="Thuy-Boun P.S."/>
        </authorList>
    </citation>
    <scope>NUCLEOTIDE SEQUENCE [LARGE SCALE GENOMIC DNA]</scope>
    <source>
        <strain evidence="1">F_SG_1</strain>
        <tissue evidence="1">Salivary glands</tissue>
    </source>
</reference>
<evidence type="ECO:0000313" key="1">
    <source>
        <dbReference type="EMBL" id="KAK8761379.1"/>
    </source>
</evidence>
<dbReference type="EMBL" id="JARKHS020031233">
    <property type="protein sequence ID" value="KAK8761379.1"/>
    <property type="molecule type" value="Genomic_DNA"/>
</dbReference>
<dbReference type="Proteomes" id="UP001321473">
    <property type="component" value="Unassembled WGS sequence"/>
</dbReference>